<comment type="caution">
    <text evidence="2">The sequence shown here is derived from an EMBL/GenBank/DDBJ whole genome shotgun (WGS) entry which is preliminary data.</text>
</comment>
<organism evidence="2 3">
    <name type="scientific">Gordonia jinhuaensis</name>
    <dbReference type="NCBI Taxonomy" id="1517702"/>
    <lineage>
        <taxon>Bacteria</taxon>
        <taxon>Bacillati</taxon>
        <taxon>Actinomycetota</taxon>
        <taxon>Actinomycetes</taxon>
        <taxon>Mycobacteriales</taxon>
        <taxon>Gordoniaceae</taxon>
        <taxon>Gordonia</taxon>
    </lineage>
</organism>
<keyword evidence="3" id="KW-1185">Reference proteome</keyword>
<dbReference type="AlphaFoldDB" id="A0A916SXM4"/>
<sequence>MSTTPATTPPKTARWAIGLWWTGGVLLVLFGVIVAAVNDHAGVRTIGIIYVLIGIADIVLGRRAFGRDSRARSAVSVLTLVVTMLSMIGAVILGTAVAMLLLASLFALGGSLMSYRPTSEPWFNPKS</sequence>
<reference evidence="2" key="1">
    <citation type="journal article" date="2014" name="Int. J. Syst. Evol. Microbiol.">
        <title>Complete genome sequence of Corynebacterium casei LMG S-19264T (=DSM 44701T), isolated from a smear-ripened cheese.</title>
        <authorList>
            <consortium name="US DOE Joint Genome Institute (JGI-PGF)"/>
            <person name="Walter F."/>
            <person name="Albersmeier A."/>
            <person name="Kalinowski J."/>
            <person name="Ruckert C."/>
        </authorList>
    </citation>
    <scope>NUCLEOTIDE SEQUENCE</scope>
    <source>
        <strain evidence="2">CGMCC 1.12827</strain>
    </source>
</reference>
<dbReference type="RefSeq" id="WP_188585198.1">
    <property type="nucleotide sequence ID" value="NZ_BMGC01000003.1"/>
</dbReference>
<evidence type="ECO:0000313" key="3">
    <source>
        <dbReference type="Proteomes" id="UP000621454"/>
    </source>
</evidence>
<evidence type="ECO:0000256" key="1">
    <source>
        <dbReference type="SAM" id="Phobius"/>
    </source>
</evidence>
<feature type="transmembrane region" description="Helical" evidence="1">
    <location>
        <begin position="77"/>
        <end position="108"/>
    </location>
</feature>
<evidence type="ECO:0000313" key="2">
    <source>
        <dbReference type="EMBL" id="GGB21528.1"/>
    </source>
</evidence>
<dbReference type="EMBL" id="BMGC01000003">
    <property type="protein sequence ID" value="GGB21528.1"/>
    <property type="molecule type" value="Genomic_DNA"/>
</dbReference>
<protein>
    <submittedName>
        <fullName evidence="2">Uncharacterized protein</fullName>
    </submittedName>
</protein>
<feature type="transmembrane region" description="Helical" evidence="1">
    <location>
        <begin position="12"/>
        <end position="37"/>
    </location>
</feature>
<keyword evidence="1" id="KW-1133">Transmembrane helix</keyword>
<reference evidence="2" key="2">
    <citation type="submission" date="2020-09" db="EMBL/GenBank/DDBJ databases">
        <authorList>
            <person name="Sun Q."/>
            <person name="Zhou Y."/>
        </authorList>
    </citation>
    <scope>NUCLEOTIDE SEQUENCE</scope>
    <source>
        <strain evidence="2">CGMCC 1.12827</strain>
    </source>
</reference>
<gene>
    <name evidence="2" type="ORF">GCM10011489_07110</name>
</gene>
<keyword evidence="1" id="KW-0812">Transmembrane</keyword>
<dbReference type="Proteomes" id="UP000621454">
    <property type="component" value="Unassembled WGS sequence"/>
</dbReference>
<accession>A0A916SXM4</accession>
<keyword evidence="1" id="KW-0472">Membrane</keyword>
<name>A0A916SXM4_9ACTN</name>
<feature type="transmembrane region" description="Helical" evidence="1">
    <location>
        <begin position="43"/>
        <end position="65"/>
    </location>
</feature>
<proteinExistence type="predicted"/>